<evidence type="ECO:0000313" key="3">
    <source>
        <dbReference type="Proteomes" id="UP000626370"/>
    </source>
</evidence>
<evidence type="ECO:0000313" key="2">
    <source>
        <dbReference type="EMBL" id="GHE89556.1"/>
    </source>
</evidence>
<dbReference type="EMBL" id="BNAH01000006">
    <property type="protein sequence ID" value="GHE89556.1"/>
    <property type="molecule type" value="Genomic_DNA"/>
</dbReference>
<keyword evidence="3" id="KW-1185">Reference proteome</keyword>
<reference evidence="3" key="1">
    <citation type="journal article" date="2019" name="Int. J. Syst. Evol. Microbiol.">
        <title>The Global Catalogue of Microorganisms (GCM) 10K type strain sequencing project: providing services to taxonomists for standard genome sequencing and annotation.</title>
        <authorList>
            <consortium name="The Broad Institute Genomics Platform"/>
            <consortium name="The Broad Institute Genome Sequencing Center for Infectious Disease"/>
            <person name="Wu L."/>
            <person name="Ma J."/>
        </authorList>
    </citation>
    <scope>NUCLEOTIDE SEQUENCE [LARGE SCALE GENOMIC DNA]</scope>
    <source>
        <strain evidence="3">CGMCC 1.15922</strain>
    </source>
</reference>
<evidence type="ECO:0000259" key="1">
    <source>
        <dbReference type="Pfam" id="PF07589"/>
    </source>
</evidence>
<accession>A0ABQ3IUF2</accession>
<dbReference type="InterPro" id="IPR013424">
    <property type="entry name" value="Ice-binding_C"/>
</dbReference>
<dbReference type="Pfam" id="PF07589">
    <property type="entry name" value="PEP-CTERM"/>
    <property type="match status" value="1"/>
</dbReference>
<organism evidence="2 3">
    <name type="scientific">Thalassotalea profundi</name>
    <dbReference type="NCBI Taxonomy" id="2036687"/>
    <lineage>
        <taxon>Bacteria</taxon>
        <taxon>Pseudomonadati</taxon>
        <taxon>Pseudomonadota</taxon>
        <taxon>Gammaproteobacteria</taxon>
        <taxon>Alteromonadales</taxon>
        <taxon>Colwelliaceae</taxon>
        <taxon>Thalassotalea</taxon>
    </lineage>
</organism>
<proteinExistence type="predicted"/>
<dbReference type="NCBIfam" id="TIGR02595">
    <property type="entry name" value="PEP_CTERM"/>
    <property type="match status" value="1"/>
</dbReference>
<gene>
    <name evidence="2" type="ORF">GCM10011501_18910</name>
</gene>
<sequence>MLARRVHYTGQNLNGDIKMNKLFTAALASLAFVGTATADQIYIDVGADYGGNTYAQGNGNTTTGWKNSLKLVFESNSTVTDVDGDGTISAGDTIVSTGGLGFGGTIANNKVTALIDGEGLLATDPSDNGYGSISSSWVLSFRFSDLMGSFDGTDFNYTSGNIDWLLFDITNGFGTEVHLFTTSIQSHSYTTGNQVFNGEIGNFGTDTVNGVAASDIFNIAYGNSSMTFEEYATTMSQNVRFRIDQNTDQPNVVGVDAQAGEIYISGKHDGSIEFAVPEPATIAILGLGLLGFAGASRRKS</sequence>
<protein>
    <recommendedName>
        <fullName evidence="1">Ice-binding protein C-terminal domain-containing protein</fullName>
    </recommendedName>
</protein>
<dbReference type="Proteomes" id="UP000626370">
    <property type="component" value="Unassembled WGS sequence"/>
</dbReference>
<feature type="domain" description="Ice-binding protein C-terminal" evidence="1">
    <location>
        <begin position="275"/>
        <end position="298"/>
    </location>
</feature>
<comment type="caution">
    <text evidence="2">The sequence shown here is derived from an EMBL/GenBank/DDBJ whole genome shotgun (WGS) entry which is preliminary data.</text>
</comment>
<name>A0ABQ3IUF2_9GAMM</name>